<proteinExistence type="predicted"/>
<evidence type="ECO:0000313" key="3">
    <source>
        <dbReference type="EMBL" id="KAJ3834552.1"/>
    </source>
</evidence>
<dbReference type="AlphaFoldDB" id="A0AA38U8V6"/>
<keyword evidence="2" id="KW-0812">Transmembrane</keyword>
<dbReference type="Proteomes" id="UP001163846">
    <property type="component" value="Unassembled WGS sequence"/>
</dbReference>
<keyword evidence="2" id="KW-1133">Transmembrane helix</keyword>
<evidence type="ECO:0000256" key="2">
    <source>
        <dbReference type="SAM" id="Phobius"/>
    </source>
</evidence>
<evidence type="ECO:0000256" key="1">
    <source>
        <dbReference type="SAM" id="MobiDB-lite"/>
    </source>
</evidence>
<accession>A0AA38U8V6</accession>
<keyword evidence="4" id="KW-1185">Reference proteome</keyword>
<feature type="transmembrane region" description="Helical" evidence="2">
    <location>
        <begin position="182"/>
        <end position="203"/>
    </location>
</feature>
<feature type="region of interest" description="Disordered" evidence="1">
    <location>
        <begin position="1"/>
        <end position="33"/>
    </location>
</feature>
<name>A0AA38U8V6_9AGAR</name>
<dbReference type="EMBL" id="MU806516">
    <property type="protein sequence ID" value="KAJ3834552.1"/>
    <property type="molecule type" value="Genomic_DNA"/>
</dbReference>
<organism evidence="3 4">
    <name type="scientific">Lentinula raphanica</name>
    <dbReference type="NCBI Taxonomy" id="153919"/>
    <lineage>
        <taxon>Eukaryota</taxon>
        <taxon>Fungi</taxon>
        <taxon>Dikarya</taxon>
        <taxon>Basidiomycota</taxon>
        <taxon>Agaricomycotina</taxon>
        <taxon>Agaricomycetes</taxon>
        <taxon>Agaricomycetidae</taxon>
        <taxon>Agaricales</taxon>
        <taxon>Marasmiineae</taxon>
        <taxon>Omphalotaceae</taxon>
        <taxon>Lentinula</taxon>
    </lineage>
</organism>
<reference evidence="3" key="1">
    <citation type="submission" date="2022-08" db="EMBL/GenBank/DDBJ databases">
        <authorList>
            <consortium name="DOE Joint Genome Institute"/>
            <person name="Min B."/>
            <person name="Riley R."/>
            <person name="Sierra-Patev S."/>
            <person name="Naranjo-Ortiz M."/>
            <person name="Looney B."/>
            <person name="Konkel Z."/>
            <person name="Slot J.C."/>
            <person name="Sakamoto Y."/>
            <person name="Steenwyk J.L."/>
            <person name="Rokas A."/>
            <person name="Carro J."/>
            <person name="Camarero S."/>
            <person name="Ferreira P."/>
            <person name="Molpeceres G."/>
            <person name="Ruiz-Duenas F.J."/>
            <person name="Serrano A."/>
            <person name="Henrissat B."/>
            <person name="Drula E."/>
            <person name="Hughes K.W."/>
            <person name="Mata J.L."/>
            <person name="Ishikawa N.K."/>
            <person name="Vargas-Isla R."/>
            <person name="Ushijima S."/>
            <person name="Smith C.A."/>
            <person name="Ahrendt S."/>
            <person name="Andreopoulos W."/>
            <person name="He G."/>
            <person name="Labutti K."/>
            <person name="Lipzen A."/>
            <person name="Ng V."/>
            <person name="Sandor L."/>
            <person name="Barry K."/>
            <person name="Martinez A.T."/>
            <person name="Xiao Y."/>
            <person name="Gibbons J.G."/>
            <person name="Terashima K."/>
            <person name="Hibbett D.S."/>
            <person name="Grigoriev I.V."/>
        </authorList>
    </citation>
    <scope>NUCLEOTIDE SEQUENCE</scope>
    <source>
        <strain evidence="3">TFB9207</strain>
    </source>
</reference>
<gene>
    <name evidence="3" type="ORF">F5878DRAFT_645039</name>
</gene>
<feature type="transmembrane region" description="Helical" evidence="2">
    <location>
        <begin position="223"/>
        <end position="243"/>
    </location>
</feature>
<feature type="compositionally biased region" description="Basic and acidic residues" evidence="1">
    <location>
        <begin position="15"/>
        <end position="28"/>
    </location>
</feature>
<keyword evidence="2" id="KW-0472">Membrane</keyword>
<protein>
    <submittedName>
        <fullName evidence="3">Uncharacterized protein</fullName>
    </submittedName>
</protein>
<sequence>MSMKAMGAQDADTDSVLHEERALGERSPDPSNLRKHLSRLSLAIGGNSENSTHTYYNIDDGIQDHTAATQRVPYVLGSSASVSISERTFQSQTPVPVDPIMFVKEENPPLTDKTGSCQAHTKDSESEDTRFGVLRLKALVQYFNLKDLQPSEILFKAGALSYLLFVVKVFQNIWRMFWKQTLAFTVGHLALSVGVVVSIWFYFPRQIQTQYEQTSFPKVVINLTIFIGAFICVSISWSMLCIVKELVVLMLQSEHLL</sequence>
<evidence type="ECO:0000313" key="4">
    <source>
        <dbReference type="Proteomes" id="UP001163846"/>
    </source>
</evidence>
<comment type="caution">
    <text evidence="3">The sequence shown here is derived from an EMBL/GenBank/DDBJ whole genome shotgun (WGS) entry which is preliminary data.</text>
</comment>